<keyword evidence="3 4" id="KW-0326">Glycosidase</keyword>
<sequence>MLAATLLAAAAAALAPLASAQSVNEPEKGKLYLGAWLDTADSASGAGDGDRPTLAIKRMGYNLHAFHYAQNIPVDTYPFPIEQIEATGLDALVFLTVYPRPTPWTVTDADINELATMCGKINNQGHRIVLRFGPEMNGPWNYYGQAPLKFIALWKRVFAALRRLAPATALVWAPSSGSGYPFGTPTAATLGQDEFNALDTNKDGAITAADDAYTPYYPGDDFVDWVGLSAYYYGPQYPWEDNVIPPAGTFEKLINVNGFYQNFAVAKNKPMLIAETAAAFHTNTPKGNGDGEFAVKQAFWRQYLTNATFLDQYERIKLISLFEFKKYEEKLSNGQDDLRDFRITNNSQILTAFMQDFAAVKSRYIEAVPLTPSATLAPPVPTRTGKDSSPTGTAGKNGASAATGSWAMGIVGAAAALLSLLA</sequence>
<name>A0ABR4NBB0_9FUNG</name>
<comment type="similarity">
    <text evidence="1 4">Belongs to the glycosyl hydrolase 26 family.</text>
</comment>
<protein>
    <recommendedName>
        <fullName evidence="7">GH26 domain-containing protein</fullName>
    </recommendedName>
</protein>
<proteinExistence type="inferred from homology"/>
<evidence type="ECO:0000256" key="6">
    <source>
        <dbReference type="SAM" id="SignalP"/>
    </source>
</evidence>
<feature type="signal peptide" evidence="6">
    <location>
        <begin position="1"/>
        <end position="20"/>
    </location>
</feature>
<dbReference type="InterPro" id="IPR000805">
    <property type="entry name" value="Glyco_hydro_26"/>
</dbReference>
<evidence type="ECO:0000259" key="7">
    <source>
        <dbReference type="PROSITE" id="PS51764"/>
    </source>
</evidence>
<dbReference type="EMBL" id="JADGIZ020000014">
    <property type="protein sequence ID" value="KAL2916820.1"/>
    <property type="molecule type" value="Genomic_DNA"/>
</dbReference>
<feature type="chain" id="PRO_5046146112" description="GH26 domain-containing protein" evidence="6">
    <location>
        <begin position="21"/>
        <end position="422"/>
    </location>
</feature>
<evidence type="ECO:0000313" key="9">
    <source>
        <dbReference type="Proteomes" id="UP001527925"/>
    </source>
</evidence>
<dbReference type="PANTHER" id="PTHR40079">
    <property type="entry name" value="MANNAN ENDO-1,4-BETA-MANNOSIDASE E-RELATED"/>
    <property type="match status" value="1"/>
</dbReference>
<dbReference type="SUPFAM" id="SSF51445">
    <property type="entry name" value="(Trans)glycosidases"/>
    <property type="match status" value="1"/>
</dbReference>
<comment type="caution">
    <text evidence="8">The sequence shown here is derived from an EMBL/GenBank/DDBJ whole genome shotgun (WGS) entry which is preliminary data.</text>
</comment>
<evidence type="ECO:0000256" key="4">
    <source>
        <dbReference type="PROSITE-ProRule" id="PRU01100"/>
    </source>
</evidence>
<dbReference type="PROSITE" id="PS51764">
    <property type="entry name" value="GH26"/>
    <property type="match status" value="1"/>
</dbReference>
<dbReference type="Gene3D" id="3.20.20.80">
    <property type="entry name" value="Glycosidases"/>
    <property type="match status" value="1"/>
</dbReference>
<feature type="active site" description="Nucleophile" evidence="4">
    <location>
        <position position="275"/>
    </location>
</feature>
<evidence type="ECO:0000256" key="3">
    <source>
        <dbReference type="ARBA" id="ARBA00023295"/>
    </source>
</evidence>
<dbReference type="InterPro" id="IPR022790">
    <property type="entry name" value="GH26_dom"/>
</dbReference>
<dbReference type="PANTHER" id="PTHR40079:SF4">
    <property type="entry name" value="GH26 DOMAIN-CONTAINING PROTEIN-RELATED"/>
    <property type="match status" value="1"/>
</dbReference>
<evidence type="ECO:0000256" key="2">
    <source>
        <dbReference type="ARBA" id="ARBA00022801"/>
    </source>
</evidence>
<feature type="region of interest" description="Disordered" evidence="5">
    <location>
        <begin position="375"/>
        <end position="401"/>
    </location>
</feature>
<evidence type="ECO:0000313" key="8">
    <source>
        <dbReference type="EMBL" id="KAL2916820.1"/>
    </source>
</evidence>
<keyword evidence="9" id="KW-1185">Reference proteome</keyword>
<evidence type="ECO:0000256" key="1">
    <source>
        <dbReference type="ARBA" id="ARBA00007754"/>
    </source>
</evidence>
<feature type="active site" description="Proton donor" evidence="4">
    <location>
        <position position="135"/>
    </location>
</feature>
<accession>A0ABR4NBB0</accession>
<reference evidence="8 9" key="1">
    <citation type="submission" date="2023-09" db="EMBL/GenBank/DDBJ databases">
        <title>Pangenome analysis of Batrachochytrium dendrobatidis and related Chytrids.</title>
        <authorList>
            <person name="Yacoub M.N."/>
            <person name="Stajich J.E."/>
            <person name="James T.Y."/>
        </authorList>
    </citation>
    <scope>NUCLEOTIDE SEQUENCE [LARGE SCALE GENOMIC DNA]</scope>
    <source>
        <strain evidence="8 9">JEL0888</strain>
    </source>
</reference>
<dbReference type="Proteomes" id="UP001527925">
    <property type="component" value="Unassembled WGS sequence"/>
</dbReference>
<organism evidence="8 9">
    <name type="scientific">Polyrhizophydium stewartii</name>
    <dbReference type="NCBI Taxonomy" id="2732419"/>
    <lineage>
        <taxon>Eukaryota</taxon>
        <taxon>Fungi</taxon>
        <taxon>Fungi incertae sedis</taxon>
        <taxon>Chytridiomycota</taxon>
        <taxon>Chytridiomycota incertae sedis</taxon>
        <taxon>Chytridiomycetes</taxon>
        <taxon>Rhizophydiales</taxon>
        <taxon>Rhizophydiales incertae sedis</taxon>
        <taxon>Polyrhizophydium</taxon>
    </lineage>
</organism>
<gene>
    <name evidence="8" type="ORF">HK105_203599</name>
</gene>
<evidence type="ECO:0000256" key="5">
    <source>
        <dbReference type="SAM" id="MobiDB-lite"/>
    </source>
</evidence>
<feature type="domain" description="GH26" evidence="7">
    <location>
        <begin position="8"/>
        <end position="353"/>
    </location>
</feature>
<dbReference type="InterPro" id="IPR017853">
    <property type="entry name" value="GH"/>
</dbReference>
<keyword evidence="6" id="KW-0732">Signal</keyword>
<keyword evidence="2 4" id="KW-0378">Hydrolase</keyword>